<reference evidence="19" key="1">
    <citation type="submission" date="2016-10" db="EMBL/GenBank/DDBJ databases">
        <authorList>
            <person name="Varghese N."/>
            <person name="Submissions S."/>
        </authorList>
    </citation>
    <scope>NUCLEOTIDE SEQUENCE [LARGE SCALE GENOMIC DNA]</scope>
    <source>
        <strain evidence="19">DSM 45789</strain>
    </source>
</reference>
<comment type="subcellular location">
    <subcellularLocation>
        <location evidence="1 17">Cell membrane</location>
        <topology evidence="1 17">Multi-pass membrane protein</topology>
    </subcellularLocation>
</comment>
<feature type="transmembrane region" description="Helical" evidence="17">
    <location>
        <begin position="192"/>
        <end position="214"/>
    </location>
</feature>
<dbReference type="GO" id="GO:0071555">
    <property type="term" value="P:cell wall organization"/>
    <property type="evidence" value="ECO:0007669"/>
    <property type="project" value="UniProtKB-KW"/>
</dbReference>
<keyword evidence="6 17" id="KW-0812">Transmembrane</keyword>
<evidence type="ECO:0000256" key="6">
    <source>
        <dbReference type="ARBA" id="ARBA00022692"/>
    </source>
</evidence>
<dbReference type="EMBL" id="FPAA01000014">
    <property type="protein sequence ID" value="SFS97249.1"/>
    <property type="molecule type" value="Genomic_DNA"/>
</dbReference>
<evidence type="ECO:0000256" key="15">
    <source>
        <dbReference type="ARBA" id="ARBA00032932"/>
    </source>
</evidence>
<keyword evidence="19" id="KW-1185">Reference proteome</keyword>
<evidence type="ECO:0000256" key="13">
    <source>
        <dbReference type="ARBA" id="ARBA00023316"/>
    </source>
</evidence>
<dbReference type="GO" id="GO:0046677">
    <property type="term" value="P:response to antibiotic"/>
    <property type="evidence" value="ECO:0007669"/>
    <property type="project" value="UniProtKB-UniRule"/>
</dbReference>
<dbReference type="NCBIfam" id="TIGR00753">
    <property type="entry name" value="undec_PP_bacA"/>
    <property type="match status" value="1"/>
</dbReference>
<keyword evidence="11 17" id="KW-0472">Membrane</keyword>
<evidence type="ECO:0000256" key="12">
    <source>
        <dbReference type="ARBA" id="ARBA00023251"/>
    </source>
</evidence>
<evidence type="ECO:0000313" key="18">
    <source>
        <dbReference type="EMBL" id="SFS97249.1"/>
    </source>
</evidence>
<dbReference type="GO" id="GO:0009252">
    <property type="term" value="P:peptidoglycan biosynthetic process"/>
    <property type="evidence" value="ECO:0007669"/>
    <property type="project" value="UniProtKB-KW"/>
</dbReference>
<feature type="transmembrane region" description="Helical" evidence="17">
    <location>
        <begin position="88"/>
        <end position="107"/>
    </location>
</feature>
<comment type="catalytic activity">
    <reaction evidence="16 17">
        <text>di-trans,octa-cis-undecaprenyl diphosphate + H2O = di-trans,octa-cis-undecaprenyl phosphate + phosphate + H(+)</text>
        <dbReference type="Rhea" id="RHEA:28094"/>
        <dbReference type="ChEBI" id="CHEBI:15377"/>
        <dbReference type="ChEBI" id="CHEBI:15378"/>
        <dbReference type="ChEBI" id="CHEBI:43474"/>
        <dbReference type="ChEBI" id="CHEBI:58405"/>
        <dbReference type="ChEBI" id="CHEBI:60392"/>
        <dbReference type="EC" id="3.6.1.27"/>
    </reaction>
</comment>
<dbReference type="Pfam" id="PF02673">
    <property type="entry name" value="BacA"/>
    <property type="match status" value="1"/>
</dbReference>
<evidence type="ECO:0000256" key="11">
    <source>
        <dbReference type="ARBA" id="ARBA00023136"/>
    </source>
</evidence>
<feature type="transmembrane region" description="Helical" evidence="17">
    <location>
        <begin position="226"/>
        <end position="249"/>
    </location>
</feature>
<evidence type="ECO:0000256" key="16">
    <source>
        <dbReference type="ARBA" id="ARBA00047594"/>
    </source>
</evidence>
<evidence type="ECO:0000256" key="8">
    <source>
        <dbReference type="ARBA" id="ARBA00022960"/>
    </source>
</evidence>
<keyword evidence="8 17" id="KW-0133">Cell shape</keyword>
<keyword evidence="9 17" id="KW-0573">Peptidoglycan synthesis</keyword>
<dbReference type="NCBIfam" id="NF001388">
    <property type="entry name" value="PRK00281.1-1"/>
    <property type="match status" value="1"/>
</dbReference>
<dbReference type="GO" id="GO:0050380">
    <property type="term" value="F:undecaprenyl-diphosphatase activity"/>
    <property type="evidence" value="ECO:0007669"/>
    <property type="project" value="UniProtKB-UniRule"/>
</dbReference>
<evidence type="ECO:0000256" key="14">
    <source>
        <dbReference type="ARBA" id="ARBA00032707"/>
    </source>
</evidence>
<name>A0A1I6U6S6_9BACL</name>
<keyword evidence="7 17" id="KW-0378">Hydrolase</keyword>
<accession>A0A1I6U6S6</accession>
<dbReference type="PANTHER" id="PTHR30622">
    <property type="entry name" value="UNDECAPRENYL-DIPHOSPHATASE"/>
    <property type="match status" value="1"/>
</dbReference>
<evidence type="ECO:0000256" key="7">
    <source>
        <dbReference type="ARBA" id="ARBA00022801"/>
    </source>
</evidence>
<keyword evidence="5 17" id="KW-1003">Cell membrane</keyword>
<feature type="transmembrane region" description="Helical" evidence="17">
    <location>
        <begin position="12"/>
        <end position="33"/>
    </location>
</feature>
<dbReference type="NCBIfam" id="NF001390">
    <property type="entry name" value="PRK00281.1-4"/>
    <property type="match status" value="1"/>
</dbReference>
<dbReference type="HAMAP" id="MF_01006">
    <property type="entry name" value="Undec_diphosphatase"/>
    <property type="match status" value="1"/>
</dbReference>
<evidence type="ECO:0000256" key="9">
    <source>
        <dbReference type="ARBA" id="ARBA00022984"/>
    </source>
</evidence>
<evidence type="ECO:0000256" key="2">
    <source>
        <dbReference type="ARBA" id="ARBA00010621"/>
    </source>
</evidence>
<evidence type="ECO:0000256" key="5">
    <source>
        <dbReference type="ARBA" id="ARBA00022475"/>
    </source>
</evidence>
<comment type="miscellaneous">
    <text evidence="17">Bacitracin is thought to be involved in the inhibition of peptidoglycan synthesis by sequestering undecaprenyl diphosphate, thereby reducing the pool of lipid carrier available.</text>
</comment>
<proteinExistence type="inferred from homology"/>
<dbReference type="PANTHER" id="PTHR30622:SF3">
    <property type="entry name" value="UNDECAPRENYL-DIPHOSPHATASE"/>
    <property type="match status" value="1"/>
</dbReference>
<feature type="transmembrane region" description="Helical" evidence="17">
    <location>
        <begin position="53"/>
        <end position="76"/>
    </location>
</feature>
<feature type="transmembrane region" description="Helical" evidence="17">
    <location>
        <begin position="119"/>
        <end position="137"/>
    </location>
</feature>
<evidence type="ECO:0000256" key="10">
    <source>
        <dbReference type="ARBA" id="ARBA00022989"/>
    </source>
</evidence>
<protein>
    <recommendedName>
        <fullName evidence="4 17">Undecaprenyl-diphosphatase</fullName>
        <ecNumber evidence="3 17">3.6.1.27</ecNumber>
    </recommendedName>
    <alternativeName>
        <fullName evidence="15 17">Bacitracin resistance protein</fullName>
    </alternativeName>
    <alternativeName>
        <fullName evidence="14 17">Undecaprenyl pyrophosphate phosphatase</fullName>
    </alternativeName>
</protein>
<comment type="similarity">
    <text evidence="2 17">Belongs to the UppP family.</text>
</comment>
<keyword evidence="12 17" id="KW-0046">Antibiotic resistance</keyword>
<gene>
    <name evidence="17" type="primary">uppP</name>
    <name evidence="18" type="ORF">SAMN05444972_11419</name>
</gene>
<keyword evidence="10 17" id="KW-1133">Transmembrane helix</keyword>
<evidence type="ECO:0000256" key="1">
    <source>
        <dbReference type="ARBA" id="ARBA00004651"/>
    </source>
</evidence>
<evidence type="ECO:0000256" key="17">
    <source>
        <dbReference type="HAMAP-Rule" id="MF_01006"/>
    </source>
</evidence>
<evidence type="ECO:0000313" key="19">
    <source>
        <dbReference type="Proteomes" id="UP000198660"/>
    </source>
</evidence>
<keyword evidence="13 17" id="KW-0961">Cell wall biogenesis/degradation</keyword>
<dbReference type="EC" id="3.6.1.27" evidence="3 17"/>
<dbReference type="GO" id="GO:0005886">
    <property type="term" value="C:plasma membrane"/>
    <property type="evidence" value="ECO:0007669"/>
    <property type="project" value="UniProtKB-SubCell"/>
</dbReference>
<dbReference type="InterPro" id="IPR003824">
    <property type="entry name" value="UppP"/>
</dbReference>
<dbReference type="NCBIfam" id="NF001389">
    <property type="entry name" value="PRK00281.1-2"/>
    <property type="match status" value="1"/>
</dbReference>
<evidence type="ECO:0000256" key="3">
    <source>
        <dbReference type="ARBA" id="ARBA00012374"/>
    </source>
</evidence>
<comment type="function">
    <text evidence="17">Catalyzes the dephosphorylation of undecaprenyl diphosphate (UPP). Confers resistance to bacitracin.</text>
</comment>
<evidence type="ECO:0000256" key="4">
    <source>
        <dbReference type="ARBA" id="ARBA00021581"/>
    </source>
</evidence>
<feature type="transmembrane region" description="Helical" evidence="17">
    <location>
        <begin position="255"/>
        <end position="273"/>
    </location>
</feature>
<dbReference type="GO" id="GO:0008360">
    <property type="term" value="P:regulation of cell shape"/>
    <property type="evidence" value="ECO:0007669"/>
    <property type="project" value="UniProtKB-KW"/>
</dbReference>
<dbReference type="AlphaFoldDB" id="A0A1I6U6S6"/>
<organism evidence="18 19">
    <name type="scientific">Marininema halotolerans</name>
    <dbReference type="NCBI Taxonomy" id="1155944"/>
    <lineage>
        <taxon>Bacteria</taxon>
        <taxon>Bacillati</taxon>
        <taxon>Bacillota</taxon>
        <taxon>Bacilli</taxon>
        <taxon>Bacillales</taxon>
        <taxon>Thermoactinomycetaceae</taxon>
        <taxon>Marininema</taxon>
    </lineage>
</organism>
<dbReference type="Proteomes" id="UP000198660">
    <property type="component" value="Unassembled WGS sequence"/>
</dbReference>
<sequence length="274" mass="29998">MNQRIMEIIKAIILGLVEGLTEFLPVSSTGHMIMAANLMDFTGERVKTFEVVIQLGSILAVVVVFWRRLLSLVGLAKAPQPTRGGGRLNLIHIFLAMLPAVVLGLLARDWIKENLFGDNMQTVIIALIVGGIFMIVAEKFSPKTTVTESLDQMTYKQAFGVGLFQCLALWPGFSRSGATIAGGLFIGLSHRVAAEFTFIVAVPMMIAASGLDLYKSWDILSASDIPMFIAGFITAFLVAMVAIVTFLKLISKVKLTPFAVYRFVAAILFWVFFL</sequence>